<dbReference type="HOGENOM" id="CLU_3306038_0_0_4"/>
<reference evidence="1 2" key="2">
    <citation type="journal article" date="2018" name="Int. J. Syst. Evol. Microbiol.">
        <title>Burkholderia insecticola sp. nov., a gut symbiotic bacterium of the bean bug Riptortus pedestris.</title>
        <authorList>
            <person name="Takeshita K."/>
            <person name="Tamaki H."/>
            <person name="Ohbayashi T."/>
            <person name="Meng X.-Y."/>
            <person name="Sone T."/>
            <person name="Mitani Y."/>
            <person name="Peeters C."/>
            <person name="Kikuchi Y."/>
            <person name="Vandamme P."/>
        </authorList>
    </citation>
    <scope>NUCLEOTIDE SEQUENCE [LARGE SCALE GENOMIC DNA]</scope>
    <source>
        <strain evidence="1">RPE64</strain>
        <plasmid evidence="1 2">p1</plasmid>
    </source>
</reference>
<name>R4X039_9BURK</name>
<dbReference type="Proteomes" id="UP000013966">
    <property type="component" value="Plasmid p1"/>
</dbReference>
<evidence type="ECO:0000313" key="2">
    <source>
        <dbReference type="Proteomes" id="UP000013966"/>
    </source>
</evidence>
<sequence length="39" mass="4054">MNKASSMPSGSSILATLVAMAKRAIVISIAENQIAMTVF</sequence>
<dbReference type="AlphaFoldDB" id="R4X039"/>
<dbReference type="EMBL" id="AP013061">
    <property type="protein sequence ID" value="BAN27490.1"/>
    <property type="molecule type" value="Genomic_DNA"/>
</dbReference>
<organism evidence="1 2">
    <name type="scientific">Caballeronia insecticola</name>
    <dbReference type="NCBI Taxonomy" id="758793"/>
    <lineage>
        <taxon>Bacteria</taxon>
        <taxon>Pseudomonadati</taxon>
        <taxon>Pseudomonadota</taxon>
        <taxon>Betaproteobacteria</taxon>
        <taxon>Burkholderiales</taxon>
        <taxon>Burkholderiaceae</taxon>
        <taxon>Caballeronia</taxon>
    </lineage>
</organism>
<keyword evidence="2" id="KW-1185">Reference proteome</keyword>
<geneLocation type="plasmid" evidence="1 2">
    <name>p1</name>
</geneLocation>
<keyword evidence="1" id="KW-0614">Plasmid</keyword>
<dbReference type="KEGG" id="buo:BRPE64_DCDS05540"/>
<gene>
    <name evidence="1" type="ORF">BRPE64_DCDS05540</name>
</gene>
<protein>
    <submittedName>
        <fullName evidence="1">Uncharacterized protein</fullName>
    </submittedName>
</protein>
<evidence type="ECO:0000313" key="1">
    <source>
        <dbReference type="EMBL" id="BAN27490.1"/>
    </source>
</evidence>
<proteinExistence type="predicted"/>
<accession>R4X039</accession>
<reference evidence="1 2" key="1">
    <citation type="journal article" date="2013" name="Genome Announc.">
        <title>Complete Genome Sequence of Burkholderia sp. Strain RPE64, Bacterial Symbiont of the Bean Bug Riptortus pedestris.</title>
        <authorList>
            <person name="Shibata T.F."/>
            <person name="Maeda T."/>
            <person name="Nikoh N."/>
            <person name="Yamaguchi K."/>
            <person name="Oshima K."/>
            <person name="Hattori M."/>
            <person name="Nishiyama T."/>
            <person name="Hasebe M."/>
            <person name="Fukatsu T."/>
            <person name="Kikuchi Y."/>
            <person name="Shigenobu S."/>
        </authorList>
    </citation>
    <scope>NUCLEOTIDE SEQUENCE [LARGE SCALE GENOMIC DNA]</scope>
    <source>
        <plasmid evidence="1 2">p1</plasmid>
    </source>
</reference>